<keyword evidence="1" id="KW-1133">Transmembrane helix</keyword>
<dbReference type="Proteomes" id="UP000826661">
    <property type="component" value="Chromosome IV"/>
</dbReference>
<gene>
    <name evidence="2" type="ORF">H0G86_007902</name>
</gene>
<dbReference type="AlphaFoldDB" id="A0A8G0LEE6"/>
<feature type="transmembrane region" description="Helical" evidence="1">
    <location>
        <begin position="16"/>
        <end position="37"/>
    </location>
</feature>
<accession>A0A8G0LEE6</accession>
<dbReference type="EMBL" id="CP075867">
    <property type="protein sequence ID" value="QYT00837.1"/>
    <property type="molecule type" value="Genomic_DNA"/>
</dbReference>
<reference evidence="2 3" key="1">
    <citation type="journal article" date="2021" name="BMC Genomics">
        <title>Telomere-to-telomere genome assembly of asparaginase-producing Trichoderma simmonsii.</title>
        <authorList>
            <person name="Chung D."/>
            <person name="Kwon Y.M."/>
            <person name="Yang Y."/>
        </authorList>
    </citation>
    <scope>NUCLEOTIDE SEQUENCE [LARGE SCALE GENOMIC DNA]</scope>
    <source>
        <strain evidence="2 3">GH-Sj1</strain>
    </source>
</reference>
<proteinExistence type="predicted"/>
<organism evidence="2 3">
    <name type="scientific">Trichoderma simmonsii</name>
    <dbReference type="NCBI Taxonomy" id="1491479"/>
    <lineage>
        <taxon>Eukaryota</taxon>
        <taxon>Fungi</taxon>
        <taxon>Dikarya</taxon>
        <taxon>Ascomycota</taxon>
        <taxon>Pezizomycotina</taxon>
        <taxon>Sordariomycetes</taxon>
        <taxon>Hypocreomycetidae</taxon>
        <taxon>Hypocreales</taxon>
        <taxon>Hypocreaceae</taxon>
        <taxon>Trichoderma</taxon>
    </lineage>
</organism>
<protein>
    <submittedName>
        <fullName evidence="2">Uncharacterized protein</fullName>
    </submittedName>
</protein>
<keyword evidence="1" id="KW-0472">Membrane</keyword>
<keyword evidence="1" id="KW-0812">Transmembrane</keyword>
<sequence length="122" mass="14510">MGQIVCVRRRERTKLILYKFGFFTQAAVFLVHLYILATDTKICGKVVFTRPKYSTQFPFIPFHCKLLLDENAYNDFFNGGGLLFFPPSRFRVMTFAWIDEENRIDDCLLLLVFLLFWFDILF</sequence>
<evidence type="ECO:0000313" key="2">
    <source>
        <dbReference type="EMBL" id="QYT00837.1"/>
    </source>
</evidence>
<evidence type="ECO:0000256" key="1">
    <source>
        <dbReference type="SAM" id="Phobius"/>
    </source>
</evidence>
<name>A0A8G0LEE6_9HYPO</name>
<keyword evidence="3" id="KW-1185">Reference proteome</keyword>
<evidence type="ECO:0000313" key="3">
    <source>
        <dbReference type="Proteomes" id="UP000826661"/>
    </source>
</evidence>